<sequence length="1055" mass="121604">MPYLVYFDSNKVVKLDTPVIRPIYLENNDKLKLNYDTEFTPIIKMIVDSIQCYLPIISPRDCLVFLRDELTNDFNPIEWSLKWYGADIRPITENENDNLYQFQVIFDDLIENCKSGRQIKTEFDSAINDGVFSDLLNIFNLKSEQLCYKKSKYTGEYEININIDSVYIDYEAFFSDVDLFKTFGKNFQEILLNARLESRRIIKTNSIKSDIKFNYWINGKLYEIYFNLRDAMNRFPVLSGRGLDNQCKVYQATTTKINIETDEIAVKLGLKDKLEIKTKMTLLRELDPYLFALYGGTDVLATHNLSVKHQELLDGIRNDFNLNSVEVKDTTGSNVASFIQDLYQAHFNPTNDEKIGKLIIDRRRLGNADSIQNISLNYYGIQSLRTVGGLLYSRCQRYPHIKGLLGDLDMSSCYATRLCSLTVYLGQPIVSCFKGKNKPTLKEALETIKNVNSPRDAWIIRVSGQLNNAINTLILSDLDFTPKAIKFKTKWDVNPNRLSINHFNAYKIGKQEAQSTLLTKEIKFGLINADLLDCINLLPDKWIDEYLNLNVDAMVFVPDKLICNSVDELISKLDNYPDSDEELKWDKETGLVGLLKTYSQSNLCLAFPIGQYYEKLKAKRKEYKKLENPIQEVYKLFLNSGYGALACRYLAVNNLLAANQITASPRATAWLMLNALNGFQVITDGCTYNWESVPIGLKFKNLLESNPNYLIDYQPNIKSNLVINNNNAQEWINDNFKQHLHDFYGIDVNHIPGNRYEYELKDEKFNDVKTVIYTDFINTGSGNYSKGLNGESVLIDGTEYDFTDEFKKVKARSFKGENKELLHWYIQSLSKKYLEPSIYSENQIIKFGDGKELATKLLSKYDEIAYPCGFSKTNYKIMKLITRSQFLFKTEKQLINFETNQKKLDEISKFILKKSFWQSLPDNLDKLTQYGINELLLDWECYYNFAKEKPIGLGFELLALNNSHKGSIASVRSFIADKINENKSTGFNAILHLDRNFGLANQFKWLFASIIVLKAHSDYRLEQQLVNSISEPTIFTVNRDSVVTLSELLGIQEHE</sequence>
<gene>
    <name evidence="1" type="ordered locus">Cyan7822_6202</name>
</gene>
<dbReference type="EMBL" id="CP002204">
    <property type="protein sequence ID" value="ADN18684.1"/>
    <property type="molecule type" value="Genomic_DNA"/>
</dbReference>
<evidence type="ECO:0008006" key="3">
    <source>
        <dbReference type="Google" id="ProtNLM"/>
    </source>
</evidence>
<organism evidence="1 2">
    <name type="scientific">Gloeothece verrucosa (strain PCC 7822)</name>
    <name type="common">Cyanothece sp. (strain PCC 7822)</name>
    <dbReference type="NCBI Taxonomy" id="497965"/>
    <lineage>
        <taxon>Bacteria</taxon>
        <taxon>Bacillati</taxon>
        <taxon>Cyanobacteriota</taxon>
        <taxon>Cyanophyceae</taxon>
        <taxon>Oscillatoriophycideae</taxon>
        <taxon>Chroococcales</taxon>
        <taxon>Aphanothecaceae</taxon>
        <taxon>Gloeothece</taxon>
        <taxon>Gloeothece verrucosa</taxon>
    </lineage>
</organism>
<dbReference type="Proteomes" id="UP000008206">
    <property type="component" value="Plasmid Cy782206"/>
</dbReference>
<accession>E0UP04</accession>
<dbReference type="SUPFAM" id="SSF56672">
    <property type="entry name" value="DNA/RNA polymerases"/>
    <property type="match status" value="1"/>
</dbReference>
<keyword evidence="1" id="KW-0614">Plasmid</keyword>
<reference evidence="2" key="1">
    <citation type="journal article" date="2011" name="MBio">
        <title>Novel metabolic attributes of the genus Cyanothece, comprising a group of unicellular nitrogen-fixing Cyanobacteria.</title>
        <authorList>
            <person name="Bandyopadhyay A."/>
            <person name="Elvitigala T."/>
            <person name="Welsh E."/>
            <person name="Stockel J."/>
            <person name="Liberton M."/>
            <person name="Min H."/>
            <person name="Sherman L.A."/>
            <person name="Pakrasi H.B."/>
        </authorList>
    </citation>
    <scope>NUCLEOTIDE SEQUENCE [LARGE SCALE GENOMIC DNA]</scope>
    <source>
        <strain evidence="2">PCC 7822</strain>
        <plasmid evidence="2">Cy782206</plasmid>
    </source>
</reference>
<dbReference type="OrthoDB" id="499598at2"/>
<evidence type="ECO:0000313" key="2">
    <source>
        <dbReference type="Proteomes" id="UP000008206"/>
    </source>
</evidence>
<evidence type="ECO:0000313" key="1">
    <source>
        <dbReference type="EMBL" id="ADN18684.1"/>
    </source>
</evidence>
<dbReference type="AlphaFoldDB" id="E0UP04"/>
<protein>
    <recommendedName>
        <fullName evidence="3">DNA-directed DNA polymerase</fullName>
    </recommendedName>
</protein>
<dbReference type="InterPro" id="IPR043502">
    <property type="entry name" value="DNA/RNA_pol_sf"/>
</dbReference>
<dbReference type="HOGENOM" id="CLU_289485_0_0_3"/>
<keyword evidence="2" id="KW-1185">Reference proteome</keyword>
<proteinExistence type="predicted"/>
<geneLocation type="plasmid" evidence="1 2">
    <name>Cy782206</name>
</geneLocation>
<name>E0UP04_GLOV7</name>
<dbReference type="RefSeq" id="WP_013335128.1">
    <property type="nucleotide sequence ID" value="NC_014535.1"/>
</dbReference>
<dbReference type="KEGG" id="cyj:Cyan7822_6202"/>